<organism evidence="10">
    <name type="scientific">Guillardia theta</name>
    <name type="common">Cryptophyte</name>
    <name type="synonym">Cryptomonas phi</name>
    <dbReference type="NCBI Taxonomy" id="55529"/>
    <lineage>
        <taxon>Eukaryota</taxon>
        <taxon>Cryptophyceae</taxon>
        <taxon>Pyrenomonadales</taxon>
        <taxon>Geminigeraceae</taxon>
        <taxon>Guillardia</taxon>
    </lineage>
</organism>
<evidence type="ECO:0000259" key="9">
    <source>
        <dbReference type="Pfam" id="PF05649"/>
    </source>
</evidence>
<keyword evidence="7" id="KW-0482">Metalloprotease</keyword>
<evidence type="ECO:0000256" key="3">
    <source>
        <dbReference type="ARBA" id="ARBA00022670"/>
    </source>
</evidence>
<protein>
    <submittedName>
        <fullName evidence="10">Uncharacterized protein</fullName>
    </submittedName>
</protein>
<proteinExistence type="inferred from homology"/>
<dbReference type="InterPro" id="IPR024079">
    <property type="entry name" value="MetalloPept_cat_dom_sf"/>
</dbReference>
<dbReference type="InterPro" id="IPR018497">
    <property type="entry name" value="Peptidase_M13_C"/>
</dbReference>
<dbReference type="Pfam" id="PF05649">
    <property type="entry name" value="Peptidase_M13_N"/>
    <property type="match status" value="1"/>
</dbReference>
<dbReference type="Gene3D" id="1.10.1380.10">
    <property type="entry name" value="Neutral endopeptidase , domain2"/>
    <property type="match status" value="1"/>
</dbReference>
<dbReference type="GO" id="GO:0046872">
    <property type="term" value="F:metal ion binding"/>
    <property type="evidence" value="ECO:0007669"/>
    <property type="project" value="UniProtKB-KW"/>
</dbReference>
<feature type="domain" description="Peptidase M13 N-terminal" evidence="9">
    <location>
        <begin position="34"/>
        <end position="422"/>
    </location>
</feature>
<name>A0A7S4NI61_GUITH</name>
<evidence type="ECO:0000256" key="1">
    <source>
        <dbReference type="ARBA" id="ARBA00001947"/>
    </source>
</evidence>
<keyword evidence="6" id="KW-0862">Zinc</keyword>
<dbReference type="PANTHER" id="PTHR11733">
    <property type="entry name" value="ZINC METALLOPROTEASE FAMILY M13 NEPRILYSIN-RELATED"/>
    <property type="match status" value="1"/>
</dbReference>
<dbReference type="InterPro" id="IPR042089">
    <property type="entry name" value="Peptidase_M13_dom_2"/>
</dbReference>
<dbReference type="PANTHER" id="PTHR11733:SF167">
    <property type="entry name" value="FI17812P1-RELATED"/>
    <property type="match status" value="1"/>
</dbReference>
<evidence type="ECO:0000256" key="4">
    <source>
        <dbReference type="ARBA" id="ARBA00022723"/>
    </source>
</evidence>
<sequence length="702" mass="80172">MLATWRKSRSSFLMQLPEEYPESVKKAMNFSQDPCDNFFEFSCGSWVAQAQIPPSQGGIAMAWDEAEDKSYETLHSLMLKDYPQDSKFRKVQDWFHSCMDTERVESLHAQPLRPWLAVVDGIKNHEQLWDAMVKLQLWSIPTPISLQVTTDEKDPSVNDLFLDAGGLILPDATYYDDEDADSVAAMQSLKEYVHRIVKLSGYSDVEAEEAANRTLEIEMAFSEAQFEEPAKDLDDGFDHYNLTQLEQNSPHIPWAKYFAGLKAGCERAGVTCLSDLNEGRKKIVLDSPVFYSTLSEMFANNSAEYWVPYLRTHVIYNLSPLLSSNFLNATFKLDAELEGTETLPPRWKKCVAAVKHALPGLTDQLYIQSVFPPKAKQDAEQMMEQLRDSFIENLEHVSWMDNETKTAALEKAKNIEFNIGSPSSWSKILQDYPVSAQSYFNNSMQAYHRQQIHMLSKVDKKVDRKEWSMRASTVNAYYDNGVTSLFVPAAVLQPPFFSDTYKAVRNFGGIGCVMGHEFTHGFDNTGRKFDAHSRMREWWQKPVVSRFREHSHCIEKLYDNFEIAGENVDGNGTLGENIADMGGLKISLRAWEHLHTQTHGAPPSLQEQRLFFVSFAQNWCDKNRQKAEEQTVLTDEHSPNIFRVNGPVSQNPDFAQAFGCPVGSPMNPNHRCVLWKDVAPSEELLFRKLEKDRKLRALRSDR</sequence>
<feature type="domain" description="Peptidase M13 C-terminal" evidence="8">
    <location>
        <begin position="475"/>
        <end position="672"/>
    </location>
</feature>
<reference evidence="10" key="1">
    <citation type="submission" date="2021-01" db="EMBL/GenBank/DDBJ databases">
        <authorList>
            <person name="Corre E."/>
            <person name="Pelletier E."/>
            <person name="Niang G."/>
            <person name="Scheremetjew M."/>
            <person name="Finn R."/>
            <person name="Kale V."/>
            <person name="Holt S."/>
            <person name="Cochrane G."/>
            <person name="Meng A."/>
            <person name="Brown T."/>
            <person name="Cohen L."/>
        </authorList>
    </citation>
    <scope>NUCLEOTIDE SEQUENCE</scope>
    <source>
        <strain evidence="10">CCMP 2712</strain>
    </source>
</reference>
<dbReference type="GO" id="GO:0004222">
    <property type="term" value="F:metalloendopeptidase activity"/>
    <property type="evidence" value="ECO:0007669"/>
    <property type="project" value="InterPro"/>
</dbReference>
<evidence type="ECO:0000256" key="7">
    <source>
        <dbReference type="ARBA" id="ARBA00023049"/>
    </source>
</evidence>
<dbReference type="Pfam" id="PF01431">
    <property type="entry name" value="Peptidase_M13"/>
    <property type="match status" value="1"/>
</dbReference>
<dbReference type="InterPro" id="IPR000718">
    <property type="entry name" value="Peptidase_M13"/>
</dbReference>
<evidence type="ECO:0000259" key="8">
    <source>
        <dbReference type="Pfam" id="PF01431"/>
    </source>
</evidence>
<keyword evidence="4" id="KW-0479">Metal-binding</keyword>
<dbReference type="CDD" id="cd08662">
    <property type="entry name" value="M13"/>
    <property type="match status" value="1"/>
</dbReference>
<dbReference type="AlphaFoldDB" id="A0A7S4NI61"/>
<dbReference type="PRINTS" id="PR00786">
    <property type="entry name" value="NEPRILYSIN"/>
</dbReference>
<evidence type="ECO:0000256" key="6">
    <source>
        <dbReference type="ARBA" id="ARBA00022833"/>
    </source>
</evidence>
<dbReference type="PROSITE" id="PS51885">
    <property type="entry name" value="NEPRILYSIN"/>
    <property type="match status" value="1"/>
</dbReference>
<evidence type="ECO:0000313" key="10">
    <source>
        <dbReference type="EMBL" id="CAE2287960.1"/>
    </source>
</evidence>
<accession>A0A7S4NI61</accession>
<comment type="cofactor">
    <cofactor evidence="1">
        <name>Zn(2+)</name>
        <dbReference type="ChEBI" id="CHEBI:29105"/>
    </cofactor>
</comment>
<keyword evidence="3" id="KW-0645">Protease</keyword>
<keyword evidence="5" id="KW-0378">Hydrolase</keyword>
<dbReference type="EMBL" id="HBKN01013503">
    <property type="protein sequence ID" value="CAE2287960.1"/>
    <property type="molecule type" value="Transcribed_RNA"/>
</dbReference>
<dbReference type="GO" id="GO:0016485">
    <property type="term" value="P:protein processing"/>
    <property type="evidence" value="ECO:0007669"/>
    <property type="project" value="TreeGrafter"/>
</dbReference>
<gene>
    <name evidence="10" type="ORF">GTHE00462_LOCUS10520</name>
</gene>
<dbReference type="Gene3D" id="3.40.390.10">
    <property type="entry name" value="Collagenase (Catalytic Domain)"/>
    <property type="match status" value="1"/>
</dbReference>
<dbReference type="GO" id="GO:0005886">
    <property type="term" value="C:plasma membrane"/>
    <property type="evidence" value="ECO:0007669"/>
    <property type="project" value="TreeGrafter"/>
</dbReference>
<comment type="similarity">
    <text evidence="2">Belongs to the peptidase M13 family.</text>
</comment>
<evidence type="ECO:0000256" key="5">
    <source>
        <dbReference type="ARBA" id="ARBA00022801"/>
    </source>
</evidence>
<dbReference type="InterPro" id="IPR008753">
    <property type="entry name" value="Peptidase_M13_N"/>
</dbReference>
<dbReference type="SUPFAM" id="SSF55486">
    <property type="entry name" value="Metalloproteases ('zincins'), catalytic domain"/>
    <property type="match status" value="1"/>
</dbReference>
<evidence type="ECO:0000256" key="2">
    <source>
        <dbReference type="ARBA" id="ARBA00007357"/>
    </source>
</evidence>